<dbReference type="EMBL" id="JANBUP010000238">
    <property type="protein sequence ID" value="KAJ2812364.1"/>
    <property type="molecule type" value="Genomic_DNA"/>
</dbReference>
<organism evidence="1 2">
    <name type="scientific">Coemansia furcata</name>
    <dbReference type="NCBI Taxonomy" id="417177"/>
    <lineage>
        <taxon>Eukaryota</taxon>
        <taxon>Fungi</taxon>
        <taxon>Fungi incertae sedis</taxon>
        <taxon>Zoopagomycota</taxon>
        <taxon>Kickxellomycotina</taxon>
        <taxon>Kickxellomycetes</taxon>
        <taxon>Kickxellales</taxon>
        <taxon>Kickxellaceae</taxon>
        <taxon>Coemansia</taxon>
    </lineage>
</organism>
<proteinExistence type="predicted"/>
<sequence>MRTPPRTSVERELVRVTPTPGPRYRPSYIPLPTPLSTPSNNAVNVRASLQHRPSESGGSRSSGDDARTGRSSSLSARTSSPALASTGIPAPSRPSFNLGESTNGGNGHHQRSYSSGVGGMDHGRFSSLDAISDSGRNSALGGSVVDDVDDSERILPVKVAVRIRPLVVSSSGEQQQQAAAGGRGALTSCLEAVAGGTIAVSGSSSSVVGALADSGGSAAQRTFHYDYAFGPDASQSAVYEAAVFPLLQRFVEGYNVTVLAYGQTSSGKTYTMGTESDDGSGVVPRALRWLFAWWAAQEAGRRGSVRISFLEVYNDELIDLVAQTQGRGVRPPIFVREDAKGHVVWTGVKEVSVDDADVALGILADGSRERQTGGTRMNEKSSRSHAIYSVTLTQARGDSARIVSKLHFVDLAGSERLKKTLAVGERQREGIAINSGLLALGNVISALGDPHRGAPSFVPYRDSKLTHMLRDSLGGSAQTLLIACVSQAEANVAESLNTLKYAARARNIRNRGGVNMVATRTTSREVEALRAVVRRLKSEVSELNEKLLSTAAPSARDSVSSRLAFSPPGRSSTLDDTPSKIPTMGAALQRRALAAEETSVLRSRNQALEGELEQLNDTYTELLLKFNDACREIEDRQSEGFERDQKLRDREQEIRRLTAHSRRATATTADPTDSVRPKRRSLRVDSDAAGGEPAGDHLPQLPDLARLRLLRSETADRGSSSSEAPGAAEFDAILEECDANVRALEAELRSAHDALAALRLQLQMQDTRATHAEKLTTSQVAQIDALRAQLAKARDAGVAEEERRRAADAELEDAALAYEAQLEAVANEWRQELHNVDEQWNDRWEAADAERAALIADAERAADARAQALEAELAALREQLAAVHAEHDAELDSLRADYAHGVDELRAEHEQVLAVVRLSHEQECNGLRTLHEQALSSLRTSHAQALSSLRTAHAQELATPRAPHVDIAPQLLSPPPTAGDDATGAGLYAELERSASSRLEAEAEKAARLEGEAEKVAQLEGEAERLRAQALDAEARASAAEAALAALTAKAAAAKDDELPLQPLAVRALSSELPRRTSDRIMLCARNSAEVTPSELRLRNVRHRYSTVAPAQQQPLAQPQPDRFASYPELRLASSPREAPPSHSPPVYDEDHIQRMLRDAAAEVDEPFGDSAERRVLLAEVAQLKETKKDLQERNSQMKNLMRDLGDRLVGLAEENDQLEARANERDHLHAEVDRLTQALATLEDASARRHSIDSFRSADSTNAVDELQTRLALAEADLAAAMVSVDEHQSHVTELLHDADGVRRRIADLEDDLAQTMRQLDDSREDSRRLEQLARAHADADAELKRHRTLVACLQESLVASEETAEEAKLASDRFANELMRVQAESRALAEQADELQRLLHDARAMVASEARDRDVWKGRCQDLREEVDELRVRRRQNKILCF</sequence>
<evidence type="ECO:0000313" key="1">
    <source>
        <dbReference type="EMBL" id="KAJ2812364.1"/>
    </source>
</evidence>
<keyword evidence="2" id="KW-1185">Reference proteome</keyword>
<name>A0ACC1LMV0_9FUNG</name>
<gene>
    <name evidence="1" type="ORF">H4S07_001449</name>
</gene>
<protein>
    <submittedName>
        <fullName evidence="1">Uncharacterized protein</fullName>
    </submittedName>
</protein>
<accession>A0ACC1LMV0</accession>
<evidence type="ECO:0000313" key="2">
    <source>
        <dbReference type="Proteomes" id="UP001140096"/>
    </source>
</evidence>
<reference evidence="1" key="1">
    <citation type="submission" date="2022-07" db="EMBL/GenBank/DDBJ databases">
        <title>Phylogenomic reconstructions and comparative analyses of Kickxellomycotina fungi.</title>
        <authorList>
            <person name="Reynolds N.K."/>
            <person name="Stajich J.E."/>
            <person name="Barry K."/>
            <person name="Grigoriev I.V."/>
            <person name="Crous P."/>
            <person name="Smith M.E."/>
        </authorList>
    </citation>
    <scope>NUCLEOTIDE SEQUENCE</scope>
    <source>
        <strain evidence="1">CBS 102833</strain>
    </source>
</reference>
<comment type="caution">
    <text evidence="1">The sequence shown here is derived from an EMBL/GenBank/DDBJ whole genome shotgun (WGS) entry which is preliminary data.</text>
</comment>
<dbReference type="Proteomes" id="UP001140096">
    <property type="component" value="Unassembled WGS sequence"/>
</dbReference>